<dbReference type="InterPro" id="IPR005479">
    <property type="entry name" value="CPAse_ATP-bd"/>
</dbReference>
<dbReference type="GO" id="GO:0004075">
    <property type="term" value="F:biotin carboxylase activity"/>
    <property type="evidence" value="ECO:0007669"/>
    <property type="project" value="UniProtKB-EC"/>
</dbReference>
<dbReference type="PANTHER" id="PTHR18866:SF33">
    <property type="entry name" value="METHYLCROTONOYL-COA CARBOXYLASE SUBUNIT ALPHA, MITOCHONDRIAL-RELATED"/>
    <property type="match status" value="1"/>
</dbReference>
<dbReference type="Pfam" id="PF02785">
    <property type="entry name" value="Biotin_carb_C"/>
    <property type="match status" value="1"/>
</dbReference>
<dbReference type="InterPro" id="IPR050856">
    <property type="entry name" value="Biotin_carboxylase_complex"/>
</dbReference>
<dbReference type="SUPFAM" id="SSF56059">
    <property type="entry name" value="Glutathione synthetase ATP-binding domain-like"/>
    <property type="match status" value="1"/>
</dbReference>
<reference evidence="10" key="1">
    <citation type="submission" date="2017-06" db="EMBL/GenBank/DDBJ databases">
        <authorList>
            <person name="Varghese N."/>
            <person name="Submissions S."/>
        </authorList>
    </citation>
    <scope>NUCLEOTIDE SEQUENCE [LARGE SCALE GENOMIC DNA]</scope>
    <source>
        <strain evidence="10">JCM 23211</strain>
    </source>
</reference>
<evidence type="ECO:0000313" key="9">
    <source>
        <dbReference type="EMBL" id="SNS35687.1"/>
    </source>
</evidence>
<protein>
    <recommendedName>
        <fullName evidence="1">biotin carboxylase</fullName>
        <ecNumber evidence="1">6.3.4.14</ecNumber>
    </recommendedName>
</protein>
<dbReference type="SUPFAM" id="SSF51246">
    <property type="entry name" value="Rudiment single hybrid motif"/>
    <property type="match status" value="1"/>
</dbReference>
<dbReference type="InterPro" id="IPR016185">
    <property type="entry name" value="PreATP-grasp_dom_sf"/>
</dbReference>
<dbReference type="AlphaFoldDB" id="A0A239DTM5"/>
<dbReference type="InterPro" id="IPR011761">
    <property type="entry name" value="ATP-grasp"/>
</dbReference>
<dbReference type="EC" id="6.3.4.14" evidence="1"/>
<dbReference type="InterPro" id="IPR005481">
    <property type="entry name" value="BC-like_N"/>
</dbReference>
<keyword evidence="2" id="KW-0436">Ligase</keyword>
<dbReference type="InterPro" id="IPR005482">
    <property type="entry name" value="Biotin_COase_C"/>
</dbReference>
<dbReference type="GO" id="GO:0005524">
    <property type="term" value="F:ATP binding"/>
    <property type="evidence" value="ECO:0007669"/>
    <property type="project" value="UniProtKB-UniRule"/>
</dbReference>
<dbReference type="RefSeq" id="WP_089243125.1">
    <property type="nucleotide sequence ID" value="NZ_FZOW01000002.1"/>
</dbReference>
<dbReference type="OrthoDB" id="9760256at2"/>
<feature type="domain" description="ATP-grasp" evidence="7">
    <location>
        <begin position="127"/>
        <end position="324"/>
    </location>
</feature>
<dbReference type="Pfam" id="PF02786">
    <property type="entry name" value="CPSase_L_D2"/>
    <property type="match status" value="1"/>
</dbReference>
<dbReference type="InterPro" id="IPR011054">
    <property type="entry name" value="Rudment_hybrid_motif"/>
</dbReference>
<accession>A0A239DTM5</accession>
<dbReference type="PROSITE" id="PS50979">
    <property type="entry name" value="BC"/>
    <property type="match status" value="1"/>
</dbReference>
<dbReference type="GO" id="GO:0046872">
    <property type="term" value="F:metal ion binding"/>
    <property type="evidence" value="ECO:0007669"/>
    <property type="project" value="InterPro"/>
</dbReference>
<feature type="domain" description="Biotin carboxylation" evidence="8">
    <location>
        <begin position="8"/>
        <end position="453"/>
    </location>
</feature>
<keyword evidence="10" id="KW-1185">Reference proteome</keyword>
<evidence type="ECO:0000256" key="3">
    <source>
        <dbReference type="ARBA" id="ARBA00022741"/>
    </source>
</evidence>
<name>A0A239DTM5_9NOCA</name>
<evidence type="ECO:0000256" key="4">
    <source>
        <dbReference type="ARBA" id="ARBA00022840"/>
    </source>
</evidence>
<keyword evidence="5" id="KW-0092">Biotin</keyword>
<evidence type="ECO:0000256" key="5">
    <source>
        <dbReference type="ARBA" id="ARBA00023267"/>
    </source>
</evidence>
<evidence type="ECO:0000313" key="10">
    <source>
        <dbReference type="Proteomes" id="UP000198327"/>
    </source>
</evidence>
<dbReference type="PANTHER" id="PTHR18866">
    <property type="entry name" value="CARBOXYLASE:PYRUVATE/ACETYL-COA/PROPIONYL-COA CARBOXYLASE"/>
    <property type="match status" value="1"/>
</dbReference>
<dbReference type="Proteomes" id="UP000198327">
    <property type="component" value="Unassembled WGS sequence"/>
</dbReference>
<keyword evidence="4 6" id="KW-0067">ATP-binding</keyword>
<dbReference type="EMBL" id="FZOW01000002">
    <property type="protein sequence ID" value="SNS35687.1"/>
    <property type="molecule type" value="Genomic_DNA"/>
</dbReference>
<dbReference type="PROSITE" id="PS50975">
    <property type="entry name" value="ATP_GRASP"/>
    <property type="match status" value="1"/>
</dbReference>
<dbReference type="SUPFAM" id="SSF52440">
    <property type="entry name" value="PreATP-grasp domain"/>
    <property type="match status" value="1"/>
</dbReference>
<dbReference type="Gene3D" id="3.30.470.20">
    <property type="entry name" value="ATP-grasp fold, B domain"/>
    <property type="match status" value="1"/>
</dbReference>
<evidence type="ECO:0000256" key="1">
    <source>
        <dbReference type="ARBA" id="ARBA00013263"/>
    </source>
</evidence>
<sequence length="460" mass="49164">MSDVEYRPIKRVFVANRGEIAVRVIRSCRDLGIETVLAVSTADRDSVPARLADRTVCIGPPAARASYLNMPSLIAAALGSGCDALHPGYGFLSENPEFAQLCVDNGLTFVGPSPHVVAEAGDKARAREIARSAGIPVLTGSPIVTDVDAASHAAADIGYPVLIKASAGGGGRGMSVVENDAELRARFSAAGSEAQSAFGDGSLFVEKYIRRARHIEVQVLGDRHGAVVQLGERDCTLQRRHQKVIEESPAPGLSADTRSRIRSSGLAFAQAIGLDSAGTVEFIYDADTGDYAFLEFNARIQVEHPVTECVTGTDLVRQQLRSAQGDRLEFGQDDVTTTGHAIEVRITSESPKDGFLPRTGTLTKWHIPDMDGIRVDSQAEEGYVVGPYYDSLLAKVVAYGTDRDDAIAKMLSVLDALKVTGVPTTAEFARFALDHNDFRSAGVSTNWIADTGLPEFLETS</sequence>
<proteinExistence type="predicted"/>
<evidence type="ECO:0000256" key="2">
    <source>
        <dbReference type="ARBA" id="ARBA00022598"/>
    </source>
</evidence>
<gene>
    <name evidence="9" type="ORF">SAMN05421642_10231</name>
</gene>
<evidence type="ECO:0000259" key="8">
    <source>
        <dbReference type="PROSITE" id="PS50979"/>
    </source>
</evidence>
<evidence type="ECO:0000259" key="7">
    <source>
        <dbReference type="PROSITE" id="PS50975"/>
    </source>
</evidence>
<dbReference type="FunFam" id="3.30.1490.20:FF:000003">
    <property type="entry name" value="acetyl-CoA carboxylase isoform X1"/>
    <property type="match status" value="1"/>
</dbReference>
<evidence type="ECO:0000256" key="6">
    <source>
        <dbReference type="PROSITE-ProRule" id="PRU00409"/>
    </source>
</evidence>
<dbReference type="InterPro" id="IPR011764">
    <property type="entry name" value="Biotin_carboxylation_dom"/>
</dbReference>
<organism evidence="9 10">
    <name type="scientific">Rhodococcoides kyotonense</name>
    <dbReference type="NCBI Taxonomy" id="398843"/>
    <lineage>
        <taxon>Bacteria</taxon>
        <taxon>Bacillati</taxon>
        <taxon>Actinomycetota</taxon>
        <taxon>Actinomycetes</taxon>
        <taxon>Mycobacteriales</taxon>
        <taxon>Nocardiaceae</taxon>
        <taxon>Rhodococcoides</taxon>
    </lineage>
</organism>
<dbReference type="PROSITE" id="PS00866">
    <property type="entry name" value="CPSASE_1"/>
    <property type="match status" value="1"/>
</dbReference>
<dbReference type="Pfam" id="PF00289">
    <property type="entry name" value="Biotin_carb_N"/>
    <property type="match status" value="1"/>
</dbReference>
<keyword evidence="3 6" id="KW-0547">Nucleotide-binding</keyword>
<dbReference type="SMART" id="SM00878">
    <property type="entry name" value="Biotin_carb_C"/>
    <property type="match status" value="1"/>
</dbReference>